<dbReference type="AlphaFoldDB" id="A0A483EUD0"/>
<sequence>MKIKQSSVLLMDAILAPPPAIFNIIKNDVSFFMMTITKKEKAKEPPGTRQAGKGFEKMKILPIVCRGAEAKPAAR</sequence>
<proteinExistence type="predicted"/>
<accession>A0A483EUD0</accession>
<evidence type="ECO:0000313" key="1">
    <source>
        <dbReference type="EMBL" id="TCW86049.1"/>
    </source>
</evidence>
<gene>
    <name evidence="1" type="ORF">ETE77_05005</name>
</gene>
<organism evidence="1">
    <name type="scientific">Klebsiella pneumoniae</name>
    <dbReference type="NCBI Taxonomy" id="573"/>
    <lineage>
        <taxon>Bacteria</taxon>
        <taxon>Pseudomonadati</taxon>
        <taxon>Pseudomonadota</taxon>
        <taxon>Gammaproteobacteria</taxon>
        <taxon>Enterobacterales</taxon>
        <taxon>Enterobacteriaceae</taxon>
        <taxon>Klebsiella/Raoultella group</taxon>
        <taxon>Klebsiella</taxon>
        <taxon>Klebsiella pneumoniae complex</taxon>
    </lineage>
</organism>
<protein>
    <submittedName>
        <fullName evidence="1">Uncharacterized protein</fullName>
    </submittedName>
</protein>
<dbReference type="EMBL" id="SDBY01000005">
    <property type="protein sequence ID" value="TCW86049.1"/>
    <property type="molecule type" value="Genomic_DNA"/>
</dbReference>
<comment type="caution">
    <text evidence="1">The sequence shown here is derived from an EMBL/GenBank/DDBJ whole genome shotgun (WGS) entry which is preliminary data.</text>
</comment>
<name>A0A483EUD0_KLEPN</name>
<reference evidence="1" key="1">
    <citation type="submission" date="2019-01" db="EMBL/GenBank/DDBJ databases">
        <authorList>
            <person name="Lista F."/>
            <person name="Anselmo A."/>
        </authorList>
    </citation>
    <scope>NUCLEOTIDE SEQUENCE</scope>
    <source>
        <strain evidence="1">24S</strain>
    </source>
</reference>